<dbReference type="EMBL" id="CP022423">
    <property type="protein sequence ID" value="ASM76995.1"/>
    <property type="molecule type" value="Genomic_DNA"/>
</dbReference>
<feature type="domain" description="Glycosyltransferase 61 catalytic" evidence="1">
    <location>
        <begin position="132"/>
        <end position="306"/>
    </location>
</feature>
<proteinExistence type="predicted"/>
<dbReference type="Proteomes" id="UP000199729">
    <property type="component" value="Chromosome"/>
</dbReference>
<protein>
    <recommendedName>
        <fullName evidence="1">Glycosyltransferase 61 catalytic domain-containing protein</fullName>
    </recommendedName>
</protein>
<sequence length="361" mass="39891">MENRAMNDTGIQIRPLEKIPGVRAVAALVPAQSYQRRAPTQLRIHAPDSHQHLDHFSKIDSRLPAQRLFALPEVTVLGKGHILAQNLLVQDNLEGGHPPSKLLPELARADVRPVQTIDEPLLYVTRYGVKNYGHCLTDIVPRIVHALRTRPDLKVGIHPQFVEAALEALDDLGISLQRCVLLPEHPVRLTQGFFPSACNQHPLTHCPTSLQLLRSRLPDLLQKAQAAEPSSRGKRLFVTRDDASTRHLTRHADVLAALQQHGMTPVTTGRLSHAQQARLFHEADEIVALAGASLSNLLYCRPGTRVTMIAPTTMPALYFWDLASQCELDFRVGYFPATHPSKGIHSDVEAAPADILALHTA</sequence>
<name>A0A221KDD7_VITFI</name>
<dbReference type="Pfam" id="PF04577">
    <property type="entry name" value="Glyco_transf_61"/>
    <property type="match status" value="1"/>
</dbReference>
<accession>A0A221KDD7</accession>
<evidence type="ECO:0000313" key="2">
    <source>
        <dbReference type="EMBL" id="ASM76995.1"/>
    </source>
</evidence>
<evidence type="ECO:0000313" key="3">
    <source>
        <dbReference type="Proteomes" id="UP000199729"/>
    </source>
</evidence>
<dbReference type="KEGG" id="vff:VITFI_CDS1217"/>
<gene>
    <name evidence="2" type="ORF">VITFI_CDS1217</name>
</gene>
<organism evidence="2 3">
    <name type="scientific">Vitreoscilla filiformis</name>
    <dbReference type="NCBI Taxonomy" id="63"/>
    <lineage>
        <taxon>Bacteria</taxon>
        <taxon>Pseudomonadati</taxon>
        <taxon>Pseudomonadota</taxon>
        <taxon>Betaproteobacteria</taxon>
        <taxon>Neisseriales</taxon>
        <taxon>Neisseriaceae</taxon>
        <taxon>Vitreoscilla</taxon>
    </lineage>
</organism>
<dbReference type="InterPro" id="IPR049625">
    <property type="entry name" value="Glyco_transf_61_cat"/>
</dbReference>
<evidence type="ECO:0000259" key="1">
    <source>
        <dbReference type="Pfam" id="PF04577"/>
    </source>
</evidence>
<keyword evidence="3" id="KW-1185">Reference proteome</keyword>
<reference evidence="2 3" key="1">
    <citation type="submission" date="2017-07" db="EMBL/GenBank/DDBJ databases">
        <title>Complete Genome Sequence of the cosmetic ferment Vitreoscilla filiformis (ATCC15551).</title>
        <authorList>
            <person name="Contreras S."/>
            <person name="Sagory-Zalkind P."/>
            <person name="Blanquart H."/>
            <person name="Iltis A."/>
            <person name="Morand S.C."/>
        </authorList>
    </citation>
    <scope>NUCLEOTIDE SEQUENCE [LARGE SCALE GENOMIC DNA]</scope>
    <source>
        <strain evidence="2 3">ATCC 15551</strain>
    </source>
</reference>
<dbReference type="AlphaFoldDB" id="A0A221KDD7"/>
<dbReference type="GO" id="GO:0016757">
    <property type="term" value="F:glycosyltransferase activity"/>
    <property type="evidence" value="ECO:0007669"/>
    <property type="project" value="InterPro"/>
</dbReference>